<dbReference type="Proteomes" id="UP000199011">
    <property type="component" value="Unassembled WGS sequence"/>
</dbReference>
<evidence type="ECO:0000259" key="7">
    <source>
        <dbReference type="Pfam" id="PF13505"/>
    </source>
</evidence>
<reference evidence="9" key="1">
    <citation type="submission" date="2016-10" db="EMBL/GenBank/DDBJ databases">
        <authorList>
            <person name="Varghese N."/>
            <person name="Submissions S."/>
        </authorList>
    </citation>
    <scope>NUCLEOTIDE SEQUENCE [LARGE SCALE GENOMIC DNA]</scope>
    <source>
        <strain evidence="9">DSM 16522</strain>
    </source>
</reference>
<keyword evidence="3" id="KW-0812">Transmembrane</keyword>
<organism evidence="8 9">
    <name type="scientific">Xenorhabdus japonica</name>
    <dbReference type="NCBI Taxonomy" id="53341"/>
    <lineage>
        <taxon>Bacteria</taxon>
        <taxon>Pseudomonadati</taxon>
        <taxon>Pseudomonadota</taxon>
        <taxon>Gammaproteobacteria</taxon>
        <taxon>Enterobacterales</taxon>
        <taxon>Morganellaceae</taxon>
        <taxon>Xenorhabdus</taxon>
    </lineage>
</organism>
<dbReference type="STRING" id="53341.SAMN05421579_12823"/>
<dbReference type="InterPro" id="IPR011250">
    <property type="entry name" value="OMP/PagP_B-barrel"/>
</dbReference>
<dbReference type="Gene3D" id="2.40.160.20">
    <property type="match status" value="1"/>
</dbReference>
<evidence type="ECO:0000256" key="6">
    <source>
        <dbReference type="SAM" id="SignalP"/>
    </source>
</evidence>
<comment type="subcellular location">
    <subcellularLocation>
        <location evidence="1">Cell outer membrane</location>
        <topology evidence="1">Multi-pass membrane protein</topology>
    </subcellularLocation>
</comment>
<evidence type="ECO:0000313" key="8">
    <source>
        <dbReference type="EMBL" id="SFN88027.1"/>
    </source>
</evidence>
<dbReference type="PRINTS" id="PR00316">
    <property type="entry name" value="ENTEROVIROMP"/>
</dbReference>
<name>A0A1I5CM82_9GAMM</name>
<feature type="domain" description="Outer membrane protein beta-barrel" evidence="7">
    <location>
        <begin position="10"/>
        <end position="187"/>
    </location>
</feature>
<dbReference type="EMBL" id="FOVO01000028">
    <property type="protein sequence ID" value="SFN88027.1"/>
    <property type="molecule type" value="Genomic_DNA"/>
</dbReference>
<dbReference type="Pfam" id="PF13505">
    <property type="entry name" value="OMP_b-brl"/>
    <property type="match status" value="1"/>
</dbReference>
<keyword evidence="2" id="KW-1134">Transmembrane beta strand</keyword>
<keyword evidence="4 6" id="KW-0732">Signal</keyword>
<sequence>MKKILSTAAIVAGLSILAFNANASNSNKNTISLGYAQSNGSLKNNLEIYHNDEKMKTNQHGLNLKYRYEFNEHFGVIGSLTYTQYVHKYDFYGSLSKFEWKNTSLMAGPTYRFNNYISAYGLIGATYNKAGFSNVEDNNTQTRTSLSYGAGLQFNPTPNWAVDASYSYTNLKYAKLGTWVLGVGYHF</sequence>
<dbReference type="InterPro" id="IPR000758">
    <property type="entry name" value="Enterovir_OMP"/>
</dbReference>
<evidence type="ECO:0000313" key="9">
    <source>
        <dbReference type="Proteomes" id="UP000199011"/>
    </source>
</evidence>
<dbReference type="PANTHER" id="PTHR35892:SF2">
    <property type="entry name" value="OUTER MEMBRANE PROTEIN PAGN"/>
    <property type="match status" value="1"/>
</dbReference>
<evidence type="ECO:0000256" key="2">
    <source>
        <dbReference type="ARBA" id="ARBA00022452"/>
    </source>
</evidence>
<accession>A0A1I5CM82</accession>
<evidence type="ECO:0000256" key="5">
    <source>
        <dbReference type="ARBA" id="ARBA00023136"/>
    </source>
</evidence>
<dbReference type="InterPro" id="IPR051723">
    <property type="entry name" value="Bact_OM_Invasion-Related"/>
</dbReference>
<feature type="signal peptide" evidence="6">
    <location>
        <begin position="1"/>
        <end position="23"/>
    </location>
</feature>
<dbReference type="OrthoDB" id="5873117at2"/>
<feature type="chain" id="PRO_5011687904" evidence="6">
    <location>
        <begin position="24"/>
        <end position="187"/>
    </location>
</feature>
<dbReference type="AlphaFoldDB" id="A0A1I5CM82"/>
<dbReference type="RefSeq" id="WP_092519851.1">
    <property type="nucleotide sequence ID" value="NZ_CAWRAH010000068.1"/>
</dbReference>
<evidence type="ECO:0000256" key="4">
    <source>
        <dbReference type="ARBA" id="ARBA00022729"/>
    </source>
</evidence>
<protein>
    <submittedName>
        <fullName evidence="8">Attachment invasion locus protein</fullName>
    </submittedName>
</protein>
<evidence type="ECO:0000256" key="3">
    <source>
        <dbReference type="ARBA" id="ARBA00022692"/>
    </source>
</evidence>
<keyword evidence="9" id="KW-1185">Reference proteome</keyword>
<dbReference type="SUPFAM" id="SSF56925">
    <property type="entry name" value="OMPA-like"/>
    <property type="match status" value="1"/>
</dbReference>
<keyword evidence="5" id="KW-0472">Membrane</keyword>
<dbReference type="GO" id="GO:0009279">
    <property type="term" value="C:cell outer membrane"/>
    <property type="evidence" value="ECO:0007669"/>
    <property type="project" value="UniProtKB-SubCell"/>
</dbReference>
<dbReference type="PANTHER" id="PTHR35892">
    <property type="entry name" value="OUTER MEMBRANE PROTEIN PAGN-RELATED"/>
    <property type="match status" value="1"/>
</dbReference>
<evidence type="ECO:0000256" key="1">
    <source>
        <dbReference type="ARBA" id="ARBA00004571"/>
    </source>
</evidence>
<proteinExistence type="predicted"/>
<gene>
    <name evidence="8" type="ORF">SAMN05421579_12823</name>
</gene>
<dbReference type="GO" id="GO:0044384">
    <property type="term" value="C:host outer membrane"/>
    <property type="evidence" value="ECO:0007669"/>
    <property type="project" value="InterPro"/>
</dbReference>
<dbReference type="PROSITE" id="PS00694">
    <property type="entry name" value="ENT_VIR_OMP_1"/>
    <property type="match status" value="1"/>
</dbReference>
<dbReference type="InterPro" id="IPR027385">
    <property type="entry name" value="Beta-barrel_OMP"/>
</dbReference>